<dbReference type="OrthoDB" id="9798107at2"/>
<reference evidence="4 5" key="1">
    <citation type="submission" date="2019-02" db="EMBL/GenBank/DDBJ databases">
        <title>Deep-cultivation of Planctomycetes and their phenomic and genomic characterization uncovers novel biology.</title>
        <authorList>
            <person name="Wiegand S."/>
            <person name="Jogler M."/>
            <person name="Boedeker C."/>
            <person name="Pinto D."/>
            <person name="Vollmers J."/>
            <person name="Rivas-Marin E."/>
            <person name="Kohn T."/>
            <person name="Peeters S.H."/>
            <person name="Heuer A."/>
            <person name="Rast P."/>
            <person name="Oberbeckmann S."/>
            <person name="Bunk B."/>
            <person name="Jeske O."/>
            <person name="Meyerdierks A."/>
            <person name="Storesund J.E."/>
            <person name="Kallscheuer N."/>
            <person name="Luecker S."/>
            <person name="Lage O.M."/>
            <person name="Pohl T."/>
            <person name="Merkel B.J."/>
            <person name="Hornburger P."/>
            <person name="Mueller R.-W."/>
            <person name="Bruemmer F."/>
            <person name="Labrenz M."/>
            <person name="Spormann A.M."/>
            <person name="Op Den Camp H."/>
            <person name="Overmann J."/>
            <person name="Amann R."/>
            <person name="Jetten M.S.M."/>
            <person name="Mascher T."/>
            <person name="Medema M.H."/>
            <person name="Devos D.P."/>
            <person name="Kaster A.-K."/>
            <person name="Ovreas L."/>
            <person name="Rohde M."/>
            <person name="Galperin M.Y."/>
            <person name="Jogler C."/>
        </authorList>
    </citation>
    <scope>NUCLEOTIDE SEQUENCE [LARGE SCALE GENOMIC DNA]</scope>
    <source>
        <strain evidence="4 5">Enr8</strain>
    </source>
</reference>
<dbReference type="PANTHER" id="PTHR16222">
    <property type="entry name" value="ADP-RIBOSYLGLYCOHYDROLASE"/>
    <property type="match status" value="1"/>
</dbReference>
<dbReference type="AlphaFoldDB" id="A0A5C5UZ65"/>
<keyword evidence="2 4" id="KW-0378">Hydrolase</keyword>
<dbReference type="GO" id="GO:0047407">
    <property type="term" value="F:ADP-ribosyl-[dinitrogen reductase] hydrolase activity"/>
    <property type="evidence" value="ECO:0007669"/>
    <property type="project" value="UniProtKB-EC"/>
</dbReference>
<feature type="binding site" evidence="3">
    <location>
        <position position="50"/>
    </location>
    <ligand>
        <name>Mg(2+)</name>
        <dbReference type="ChEBI" id="CHEBI:18420"/>
        <label>1</label>
    </ligand>
</feature>
<dbReference type="EC" id="3.2.2.24" evidence="4"/>
<evidence type="ECO:0000256" key="3">
    <source>
        <dbReference type="PIRSR" id="PIRSR605502-1"/>
    </source>
</evidence>
<dbReference type="InterPro" id="IPR005502">
    <property type="entry name" value="Ribosyl_crysJ1"/>
</dbReference>
<dbReference type="Gene3D" id="1.10.4080.10">
    <property type="entry name" value="ADP-ribosylation/Crystallin J1"/>
    <property type="match status" value="1"/>
</dbReference>
<feature type="binding site" evidence="3">
    <location>
        <position position="254"/>
    </location>
    <ligand>
        <name>Mg(2+)</name>
        <dbReference type="ChEBI" id="CHEBI:18420"/>
        <label>1</label>
    </ligand>
</feature>
<proteinExistence type="inferred from homology"/>
<evidence type="ECO:0000313" key="5">
    <source>
        <dbReference type="Proteomes" id="UP000318878"/>
    </source>
</evidence>
<keyword evidence="3" id="KW-0460">Magnesium</keyword>
<feature type="binding site" evidence="3">
    <location>
        <position position="255"/>
    </location>
    <ligand>
        <name>Mg(2+)</name>
        <dbReference type="ChEBI" id="CHEBI:18420"/>
        <label>1</label>
    </ligand>
</feature>
<dbReference type="InterPro" id="IPR036705">
    <property type="entry name" value="Ribosyl_crysJ1_sf"/>
</dbReference>
<dbReference type="Pfam" id="PF03747">
    <property type="entry name" value="ADP_ribosyl_GH"/>
    <property type="match status" value="1"/>
</dbReference>
<accession>A0A5C5UZ65</accession>
<comment type="cofactor">
    <cofactor evidence="3">
        <name>Mg(2+)</name>
        <dbReference type="ChEBI" id="CHEBI:18420"/>
    </cofactor>
    <text evidence="3">Binds 2 magnesium ions per subunit.</text>
</comment>
<comment type="caution">
    <text evidence="4">The sequence shown here is derived from an EMBL/GenBank/DDBJ whole genome shotgun (WGS) entry which is preliminary data.</text>
</comment>
<evidence type="ECO:0000256" key="2">
    <source>
        <dbReference type="ARBA" id="ARBA00022801"/>
    </source>
</evidence>
<keyword evidence="4" id="KW-0326">Glycosidase</keyword>
<dbReference type="GO" id="GO:0046872">
    <property type="term" value="F:metal ion binding"/>
    <property type="evidence" value="ECO:0007669"/>
    <property type="project" value="UniProtKB-KW"/>
</dbReference>
<sequence>MDQKTRADRILGCLMGGAIGDALGAAFENQPTVSRGVPFPLGCEDSLYVTDDTQLTLATCEGIALAGRIDAEAIAQRFVVWFRERRISGIGASTLKAITELAAGAHWALAGASGERSAGNGAAMRVAPLAFFLDPTDDIDRRTLHDLCRITHRNEEAYCGALAIVTAVRMAAEGAVLQQELLPRLVNLLPDSLTRDRLESALTEKLTLFQAAKKFGTSGHVAASVPLAILHAIEGHRDVASLMGFVTGVGGDTDTIGSMAGQILGASLGAAKMKFDESLFEQIDLAPEVKEAARNLAAIPA</sequence>
<feature type="binding site" evidence="3">
    <location>
        <position position="51"/>
    </location>
    <ligand>
        <name>Mg(2+)</name>
        <dbReference type="ChEBI" id="CHEBI:18420"/>
        <label>1</label>
    </ligand>
</feature>
<keyword evidence="5" id="KW-1185">Reference proteome</keyword>
<keyword evidence="3" id="KW-0479">Metal-binding</keyword>
<feature type="binding site" evidence="3">
    <location>
        <position position="252"/>
    </location>
    <ligand>
        <name>Mg(2+)</name>
        <dbReference type="ChEBI" id="CHEBI:18420"/>
        <label>1</label>
    </ligand>
</feature>
<comment type="similarity">
    <text evidence="1">Belongs to the ADP-ribosylglycohydrolase family.</text>
</comment>
<dbReference type="InterPro" id="IPR050792">
    <property type="entry name" value="ADP-ribosylglycohydrolase"/>
</dbReference>
<gene>
    <name evidence="4" type="primary">draG</name>
    <name evidence="4" type="ORF">Enr8_43070</name>
</gene>
<protein>
    <submittedName>
        <fullName evidence="4">ADP-ribosyl-[dinitrogen reductase] glycohydrolase</fullName>
        <ecNumber evidence="4">3.2.2.24</ecNumber>
    </submittedName>
</protein>
<dbReference type="SUPFAM" id="SSF101478">
    <property type="entry name" value="ADP-ribosylglycohydrolase"/>
    <property type="match status" value="1"/>
</dbReference>
<evidence type="ECO:0000313" key="4">
    <source>
        <dbReference type="EMBL" id="TWT30782.1"/>
    </source>
</evidence>
<organism evidence="4 5">
    <name type="scientific">Blastopirellula retiformator</name>
    <dbReference type="NCBI Taxonomy" id="2527970"/>
    <lineage>
        <taxon>Bacteria</taxon>
        <taxon>Pseudomonadati</taxon>
        <taxon>Planctomycetota</taxon>
        <taxon>Planctomycetia</taxon>
        <taxon>Pirellulales</taxon>
        <taxon>Pirellulaceae</taxon>
        <taxon>Blastopirellula</taxon>
    </lineage>
</organism>
<dbReference type="RefSeq" id="WP_146435519.1">
    <property type="nucleotide sequence ID" value="NZ_SJPF01000005.1"/>
</dbReference>
<dbReference type="PANTHER" id="PTHR16222:SF24">
    <property type="entry name" value="ADP-RIBOSYLHYDROLASE ARH3"/>
    <property type="match status" value="1"/>
</dbReference>
<feature type="binding site" evidence="3">
    <location>
        <position position="52"/>
    </location>
    <ligand>
        <name>Mg(2+)</name>
        <dbReference type="ChEBI" id="CHEBI:18420"/>
        <label>1</label>
    </ligand>
</feature>
<evidence type="ECO:0000256" key="1">
    <source>
        <dbReference type="ARBA" id="ARBA00010702"/>
    </source>
</evidence>
<dbReference type="EMBL" id="SJPF01000005">
    <property type="protein sequence ID" value="TWT30782.1"/>
    <property type="molecule type" value="Genomic_DNA"/>
</dbReference>
<name>A0A5C5UZ65_9BACT</name>
<dbReference type="Proteomes" id="UP000318878">
    <property type="component" value="Unassembled WGS sequence"/>
</dbReference>